<name>A0A841M4Y0_9HYPH</name>
<dbReference type="AlphaFoldDB" id="A0A841M4Y0"/>
<dbReference type="EMBL" id="JACIIU010000006">
    <property type="protein sequence ID" value="MBB6261218.1"/>
    <property type="molecule type" value="Genomic_DNA"/>
</dbReference>
<dbReference type="Proteomes" id="UP000555393">
    <property type="component" value="Unassembled WGS sequence"/>
</dbReference>
<organism evidence="1 2">
    <name type="scientific">Paenochrobactrum gallinarii</name>
    <dbReference type="NCBI Taxonomy" id="643673"/>
    <lineage>
        <taxon>Bacteria</taxon>
        <taxon>Pseudomonadati</taxon>
        <taxon>Pseudomonadota</taxon>
        <taxon>Alphaproteobacteria</taxon>
        <taxon>Hyphomicrobiales</taxon>
        <taxon>Brucellaceae</taxon>
        <taxon>Paenochrobactrum</taxon>
    </lineage>
</organism>
<gene>
    <name evidence="1" type="ORF">FHS77_001768</name>
</gene>
<keyword evidence="2" id="KW-1185">Reference proteome</keyword>
<reference evidence="1 2" key="1">
    <citation type="submission" date="2020-08" db="EMBL/GenBank/DDBJ databases">
        <title>Genomic Encyclopedia of Type Strains, Phase IV (KMG-IV): sequencing the most valuable type-strain genomes for metagenomic binning, comparative biology and taxonomic classification.</title>
        <authorList>
            <person name="Goeker M."/>
        </authorList>
    </citation>
    <scope>NUCLEOTIDE SEQUENCE [LARGE SCALE GENOMIC DNA]</scope>
    <source>
        <strain evidence="1 2">DSM 22336</strain>
    </source>
</reference>
<protein>
    <submittedName>
        <fullName evidence="1">Uncharacterized protein</fullName>
    </submittedName>
</protein>
<proteinExistence type="predicted"/>
<comment type="caution">
    <text evidence="1">The sequence shown here is derived from an EMBL/GenBank/DDBJ whole genome shotgun (WGS) entry which is preliminary data.</text>
</comment>
<accession>A0A841M4Y0</accession>
<sequence length="59" mass="6808">MCIENWPNYVTAISSDAIWPNLVRRHGTIRLLLRYLTLKRVSNLSLVLIMDASDFRFGG</sequence>
<evidence type="ECO:0000313" key="1">
    <source>
        <dbReference type="EMBL" id="MBB6261218.1"/>
    </source>
</evidence>
<evidence type="ECO:0000313" key="2">
    <source>
        <dbReference type="Proteomes" id="UP000555393"/>
    </source>
</evidence>